<dbReference type="Proteomes" id="UP000000238">
    <property type="component" value="Chromosome"/>
</dbReference>
<name>Q2SM02_HAHCH</name>
<evidence type="ECO:0000313" key="2">
    <source>
        <dbReference type="Proteomes" id="UP000000238"/>
    </source>
</evidence>
<gene>
    <name evidence="1" type="ordered locus">HCH_01464</name>
</gene>
<reference evidence="1 2" key="1">
    <citation type="journal article" date="2005" name="Nucleic Acids Res.">
        <title>Genomic blueprint of Hahella chejuensis, a marine microbe producing an algicidal agent.</title>
        <authorList>
            <person name="Jeong H."/>
            <person name="Yim J.H."/>
            <person name="Lee C."/>
            <person name="Choi S.-H."/>
            <person name="Park Y.K."/>
            <person name="Yoon S.H."/>
            <person name="Hur C.-G."/>
            <person name="Kang H.-Y."/>
            <person name="Kim D."/>
            <person name="Lee H.H."/>
            <person name="Park K.H."/>
            <person name="Park S.-H."/>
            <person name="Park H.-S."/>
            <person name="Lee H.K."/>
            <person name="Oh T.K."/>
            <person name="Kim J.F."/>
        </authorList>
    </citation>
    <scope>NUCLEOTIDE SEQUENCE [LARGE SCALE GENOMIC DNA]</scope>
    <source>
        <strain evidence="1 2">KCTC 2396</strain>
    </source>
</reference>
<accession>Q2SM02</accession>
<protein>
    <submittedName>
        <fullName evidence="1">Uncharacterized protein</fullName>
    </submittedName>
</protein>
<proteinExistence type="predicted"/>
<dbReference type="EMBL" id="CP000155">
    <property type="protein sequence ID" value="ABC28322.1"/>
    <property type="molecule type" value="Genomic_DNA"/>
</dbReference>
<dbReference type="eggNOG" id="ENOG503476S">
    <property type="taxonomic scope" value="Bacteria"/>
</dbReference>
<dbReference type="AlphaFoldDB" id="Q2SM02"/>
<organism evidence="1 2">
    <name type="scientific">Hahella chejuensis (strain KCTC 2396)</name>
    <dbReference type="NCBI Taxonomy" id="349521"/>
    <lineage>
        <taxon>Bacteria</taxon>
        <taxon>Pseudomonadati</taxon>
        <taxon>Pseudomonadota</taxon>
        <taxon>Gammaproteobacteria</taxon>
        <taxon>Oceanospirillales</taxon>
        <taxon>Hahellaceae</taxon>
        <taxon>Hahella</taxon>
    </lineage>
</organism>
<sequence>MTNIWIAFTKSRPLSGCSIDIDGCEFYFAEAYVPIISAEESLPNLEVIMSKVKNALLENRLELADVSALIRYEEDQWEIHSDSENDVNAFAMLARLSESIVFSGFRSEEIEKLTSYRYSISDLDYD</sequence>
<dbReference type="KEGG" id="hch:HCH_01464"/>
<dbReference type="HOGENOM" id="CLU_1978412_0_0_6"/>
<evidence type="ECO:0000313" key="1">
    <source>
        <dbReference type="EMBL" id="ABC28322.1"/>
    </source>
</evidence>
<keyword evidence="2" id="KW-1185">Reference proteome</keyword>